<evidence type="ECO:0000259" key="4">
    <source>
        <dbReference type="Pfam" id="PF18313"/>
    </source>
</evidence>
<reference evidence="5" key="1">
    <citation type="submission" date="2020-05" db="EMBL/GenBank/DDBJ databases">
        <authorList>
            <person name="Chiriac C."/>
            <person name="Salcher M."/>
            <person name="Ghai R."/>
            <person name="Kavagutti S V."/>
        </authorList>
    </citation>
    <scope>NUCLEOTIDE SEQUENCE</scope>
</reference>
<dbReference type="AlphaFoldDB" id="A0A6J7CUT1"/>
<evidence type="ECO:0000256" key="1">
    <source>
        <dbReference type="ARBA" id="ARBA00010982"/>
    </source>
</evidence>
<evidence type="ECO:0000313" key="5">
    <source>
        <dbReference type="EMBL" id="CAB4861651.1"/>
    </source>
</evidence>
<proteinExistence type="inferred from homology"/>
<evidence type="ECO:0000256" key="2">
    <source>
        <dbReference type="ARBA" id="ARBA00022679"/>
    </source>
</evidence>
<organism evidence="5">
    <name type="scientific">freshwater metagenome</name>
    <dbReference type="NCBI Taxonomy" id="449393"/>
    <lineage>
        <taxon>unclassified sequences</taxon>
        <taxon>metagenomes</taxon>
        <taxon>ecological metagenomes</taxon>
    </lineage>
</organism>
<dbReference type="InterPro" id="IPR016039">
    <property type="entry name" value="Thiolase-like"/>
</dbReference>
<dbReference type="PANTHER" id="PTHR18919:SF139">
    <property type="entry name" value="THIOLASE-LIKE PROTEIN TYPE 1 ADDITIONAL C-TERMINAL DOMAIN-CONTAINING PROTEIN"/>
    <property type="match status" value="1"/>
</dbReference>
<sequence>MTHEPNAVVIVGAGAAQQRFDDPALAVEAGALMRLALERAADDAGSRALLDAGDVLLMPRGTWPYANPAAIVAPWNPALRSIVADIGVLQQTLLSRACAMVADGSADVALVCGGETKYRALRAQIAGTLTTDTATHGTPTERLEPAHEILTTEEIARGLPVPARQYAIIDTALRRAQGLSPAGHVELLAQLWAGFSAVSARNPDAWSRTEIAPSALSEPSTANPMLAWPYTKLHCSQWNVDQAAGLIICSAATAERHGIPRDRWVFAHTGVESNLMVPLTRRADLHRSPAVAVVGEAIRQHCRIAPADVAHLDIYSCFPAAVRVQMAELGLTGHRPLTVTGGMTFAGGPLNNYTLQAVATMVGVLRADPAAQGLVTNVSGMLTKFGASLWSCAPPAQPFAAIDVTGDAAAATALAQVDPSFRGRAQTLSYTVACDKGTAAQGIVIGETPSGARCLVTTTDAELMADMMQNDWCGRSIDVDGAALIGTGA</sequence>
<keyword evidence="2" id="KW-0808">Transferase</keyword>
<dbReference type="Pfam" id="PF18313">
    <property type="entry name" value="TLP1_add_C"/>
    <property type="match status" value="1"/>
</dbReference>
<gene>
    <name evidence="5" type="ORF">UFOPK3376_00302</name>
</gene>
<dbReference type="EMBL" id="CAFBLP010000004">
    <property type="protein sequence ID" value="CAB4861651.1"/>
    <property type="molecule type" value="Genomic_DNA"/>
</dbReference>
<protein>
    <submittedName>
        <fullName evidence="5">Unannotated protein</fullName>
    </submittedName>
</protein>
<dbReference type="Gene3D" id="2.40.50.840">
    <property type="match status" value="1"/>
</dbReference>
<dbReference type="InterPro" id="IPR040771">
    <property type="entry name" value="TLP1_add_C"/>
</dbReference>
<dbReference type="Gene3D" id="3.40.47.10">
    <property type="match status" value="1"/>
</dbReference>
<accession>A0A6J7CUT1</accession>
<feature type="domain" description="Thiolase-like protein type 1 additional C-terminal" evidence="4">
    <location>
        <begin position="416"/>
        <end position="479"/>
    </location>
</feature>
<dbReference type="SUPFAM" id="SSF53901">
    <property type="entry name" value="Thiolase-like"/>
    <property type="match status" value="2"/>
</dbReference>
<evidence type="ECO:0000256" key="3">
    <source>
        <dbReference type="ARBA" id="ARBA00023315"/>
    </source>
</evidence>
<dbReference type="PANTHER" id="PTHR18919">
    <property type="entry name" value="ACETYL-COA C-ACYLTRANSFERASE"/>
    <property type="match status" value="1"/>
</dbReference>
<dbReference type="GO" id="GO:0016746">
    <property type="term" value="F:acyltransferase activity"/>
    <property type="evidence" value="ECO:0007669"/>
    <property type="project" value="UniProtKB-KW"/>
</dbReference>
<comment type="similarity">
    <text evidence="1">Belongs to the thiolase-like superfamily. Thiolase family.</text>
</comment>
<keyword evidence="3" id="KW-0012">Acyltransferase</keyword>
<name>A0A6J7CUT1_9ZZZZ</name>